<dbReference type="Pfam" id="PF16375">
    <property type="entry name" value="DUF4986"/>
    <property type="match status" value="1"/>
</dbReference>
<evidence type="ECO:0000259" key="1">
    <source>
        <dbReference type="Pfam" id="PF07944"/>
    </source>
</evidence>
<feature type="domain" description="Non-reducing end beta-L-arabinofuranosidase-like GH127 catalytic" evidence="1">
    <location>
        <begin position="49"/>
        <end position="428"/>
    </location>
</feature>
<dbReference type="InterPro" id="IPR032275">
    <property type="entry name" value="DUF4986"/>
</dbReference>
<evidence type="ECO:0000313" key="7">
    <source>
        <dbReference type="Proteomes" id="UP000285951"/>
    </source>
</evidence>
<keyword evidence="5" id="KW-0378">Hydrolase</keyword>
<dbReference type="GO" id="GO:0005975">
    <property type="term" value="P:carbohydrate metabolic process"/>
    <property type="evidence" value="ECO:0007669"/>
    <property type="project" value="InterPro"/>
</dbReference>
<dbReference type="PANTHER" id="PTHR31151:SF0">
    <property type="entry name" value="PROLINE-TRNA LIGASE (DUF1680)"/>
    <property type="match status" value="1"/>
</dbReference>
<comment type="caution">
    <text evidence="5">The sequence shown here is derived from an EMBL/GenBank/DDBJ whole genome shotgun (WGS) entry which is preliminary data.</text>
</comment>
<sequence length="787" mass="90011">MRFGFCRALFFSICIGVRLSSCSGIEDNRISTNGPEVVEFKVLPFDLKDVKLLDGPFEKAMELNVQSLLNYEPDRLLAKFRIEAGLQPKAEHYDGWEANTIAGHSLGHYLSACALMYNSTNDKRFLDRVNYIVDELEACQNADGEGYIGAFPDGKRILEEEVAKGDIRSKGFDLNGIWVPYYTEHKVMAGLTDAYNLCGNKKALQINIKFADWLTTIVKDLNDEQIQNMLDCEHGGINESLADLYGLTKNEKYLQLSKVFHHKKVLDSLAHHVDILPGIHANTQIPKLVGCARRYELTGDLSDRESAEFFWDRVVNHHSYVTGGNCNHEYFGESDHLRNRLSQNTTETCNVYNMLKLSRHLFEWDAAPEVADFYERALFNHILSSQHPVDGRVIYNLSLEMGGHKVYQDPYWFTCCVGTGMENHSKYGANIYFHNNNELYVSQFIGSELKWKSKGLIVKQTTVYPEEQGTKLEFNCEKPSKFMLKLRYPKWAENGVEIYINNEKISVDQKPQSFISIERTWKNGDVLEYKMPFTLRLETMPDDSNRVAVMYGPMVMAGELGSEDDPKATDAMYVPVIMTEDRDPSNWLSSVEGEVNTFKTESVGYLHDFVLKPFYKVHDVRYSVYFDIFNQESWAKYQKEYQAKQAQKKKLEEMTVDFFQPGEMQPERDHNFTSEKSSVDVIKNKRSRVVNRGGVMSFEMGLMKGNRLALAVEYWGGSTGAKTFDILIDGKLLATENIADKKPGEFVDILYQLPDDICMTKDKVLVTFKPHEGHRAGPVFGVRTVKQ</sequence>
<protein>
    <submittedName>
        <fullName evidence="5">Glycosyl hydrolase</fullName>
    </submittedName>
</protein>
<evidence type="ECO:0000259" key="3">
    <source>
        <dbReference type="Pfam" id="PF20620"/>
    </source>
</evidence>
<dbReference type="Proteomes" id="UP000462449">
    <property type="component" value="Unassembled WGS sequence"/>
</dbReference>
<dbReference type="AlphaFoldDB" id="A0A7M4D3L0"/>
<keyword evidence="7" id="KW-1185">Reference proteome</keyword>
<dbReference type="RefSeq" id="WP_156195049.1">
    <property type="nucleotide sequence ID" value="NZ_QTZN02000008.1"/>
</dbReference>
<dbReference type="Pfam" id="PF20736">
    <property type="entry name" value="Glyco_hydro127M"/>
    <property type="match status" value="1"/>
</dbReference>
<dbReference type="InterPro" id="IPR008928">
    <property type="entry name" value="6-hairpin_glycosidase_sf"/>
</dbReference>
<dbReference type="GO" id="GO:0016787">
    <property type="term" value="F:hydrolase activity"/>
    <property type="evidence" value="ECO:0007669"/>
    <property type="project" value="UniProtKB-KW"/>
</dbReference>
<feature type="domain" description="DUF4986" evidence="2">
    <location>
        <begin position="574"/>
        <end position="626"/>
    </location>
</feature>
<dbReference type="EMBL" id="WOTW01000008">
    <property type="protein sequence ID" value="MUP37239.1"/>
    <property type="molecule type" value="Genomic_DNA"/>
</dbReference>
<dbReference type="Proteomes" id="UP000285951">
    <property type="component" value="Unassembled WGS sequence"/>
</dbReference>
<dbReference type="OrthoDB" id="9757939at2"/>
<organism evidence="5 8">
    <name type="scientific">Labilibaculum euxinus</name>
    <dbReference type="NCBI Taxonomy" id="2686357"/>
    <lineage>
        <taxon>Bacteria</taxon>
        <taxon>Pseudomonadati</taxon>
        <taxon>Bacteroidota</taxon>
        <taxon>Bacteroidia</taxon>
        <taxon>Marinilabiliales</taxon>
        <taxon>Marinifilaceae</taxon>
        <taxon>Labilibaculum</taxon>
    </lineage>
</organism>
<feature type="domain" description="Non-reducing end beta-L-arabinofuranosidase-like GH127 middle" evidence="4">
    <location>
        <begin position="439"/>
        <end position="532"/>
    </location>
</feature>
<reference evidence="6 7" key="1">
    <citation type="submission" date="2019-11" db="EMBL/GenBank/DDBJ databases">
        <title>Draft genome sequence of Labilibaculum sp. strain SYP isolated from Black Sea.</title>
        <authorList>
            <person name="Yadav S."/>
            <person name="Villanueva L."/>
        </authorList>
    </citation>
    <scope>NUCLEOTIDE SEQUENCE [LARGE SCALE GENOMIC DNA]</scope>
    <source>
        <strain evidence="6 7">44</strain>
    </source>
</reference>
<evidence type="ECO:0000313" key="5">
    <source>
        <dbReference type="EMBL" id="MUP37239.1"/>
    </source>
</evidence>
<dbReference type="Pfam" id="PF20620">
    <property type="entry name" value="DUF6805"/>
    <property type="match status" value="1"/>
</dbReference>
<evidence type="ECO:0000259" key="4">
    <source>
        <dbReference type="Pfam" id="PF20736"/>
    </source>
</evidence>
<proteinExistence type="predicted"/>
<dbReference type="PANTHER" id="PTHR31151">
    <property type="entry name" value="PROLINE-TRNA LIGASE (DUF1680)"/>
    <property type="match status" value="1"/>
</dbReference>
<dbReference type="InterPro" id="IPR049046">
    <property type="entry name" value="Beta-AFase-like_GH127_middle"/>
</dbReference>
<accession>A0A7M4D3L0</accession>
<name>A0A7M4D3L0_9BACT</name>
<reference evidence="5 8" key="2">
    <citation type="submission" date="2019-12" db="EMBL/GenBank/DDBJ databases">
        <title>Draft genome sequence of Labilibaculum sp. strain 44 isolated from deep waters of Black Sea.</title>
        <authorList>
            <person name="Yadav S."/>
            <person name="Villanueva L."/>
        </authorList>
    </citation>
    <scope>NUCLEOTIDE SEQUENCE [LARGE SCALE GENOMIC DNA]</scope>
    <source>
        <strain evidence="5 8">44</strain>
    </source>
</reference>
<dbReference type="InterPro" id="IPR012878">
    <property type="entry name" value="Beta-AFase-like_GH127_cat"/>
</dbReference>
<dbReference type="SUPFAM" id="SSF48208">
    <property type="entry name" value="Six-hairpin glycosidases"/>
    <property type="match status" value="2"/>
</dbReference>
<evidence type="ECO:0000259" key="2">
    <source>
        <dbReference type="Pfam" id="PF16375"/>
    </source>
</evidence>
<evidence type="ECO:0000313" key="6">
    <source>
        <dbReference type="EMBL" id="MVB06444.1"/>
    </source>
</evidence>
<dbReference type="Pfam" id="PF07944">
    <property type="entry name" value="Beta-AFase-like_GH127_cat"/>
    <property type="match status" value="1"/>
</dbReference>
<feature type="domain" description="Glycoside hydrolase GH146 substrate-binding" evidence="3">
    <location>
        <begin position="650"/>
        <end position="784"/>
    </location>
</feature>
<evidence type="ECO:0000313" key="8">
    <source>
        <dbReference type="Proteomes" id="UP000462449"/>
    </source>
</evidence>
<gene>
    <name evidence="6" type="ORF">DWB62_005380</name>
    <name evidence="5" type="ORF">GNY23_05380</name>
</gene>
<dbReference type="InterPro" id="IPR046544">
    <property type="entry name" value="GH146_SB_dom"/>
</dbReference>
<dbReference type="EMBL" id="QTZN02000008">
    <property type="protein sequence ID" value="MVB06444.1"/>
    <property type="molecule type" value="Genomic_DNA"/>
</dbReference>